<proteinExistence type="inferred from homology"/>
<comment type="similarity">
    <text evidence="1">Belongs to the tRNA pseudouridine synthase TruA family.</text>
</comment>
<gene>
    <name evidence="9" type="ORF">FOL46_006272</name>
    <name evidence="8" type="ORF">FOZ61_008814</name>
</gene>
<feature type="domain" description="Pseudouridine synthase I TruA alpha/beta" evidence="7">
    <location>
        <begin position="238"/>
        <end position="343"/>
    </location>
</feature>
<dbReference type="GO" id="GO:0009982">
    <property type="term" value="F:pseudouridine synthase activity"/>
    <property type="evidence" value="ECO:0007669"/>
    <property type="project" value="InterPro"/>
</dbReference>
<feature type="compositionally biased region" description="Basic and acidic residues" evidence="6">
    <location>
        <begin position="44"/>
        <end position="58"/>
    </location>
</feature>
<feature type="binding site" evidence="5">
    <location>
        <position position="215"/>
    </location>
    <ligand>
        <name>substrate</name>
    </ligand>
</feature>
<evidence type="ECO:0000256" key="3">
    <source>
        <dbReference type="ARBA" id="ARBA00023235"/>
    </source>
</evidence>
<organism evidence="9 11">
    <name type="scientific">Perkinsus olseni</name>
    <name type="common">Perkinsus atlanticus</name>
    <dbReference type="NCBI Taxonomy" id="32597"/>
    <lineage>
        <taxon>Eukaryota</taxon>
        <taxon>Sar</taxon>
        <taxon>Alveolata</taxon>
        <taxon>Perkinsozoa</taxon>
        <taxon>Perkinsea</taxon>
        <taxon>Perkinsida</taxon>
        <taxon>Perkinsidae</taxon>
        <taxon>Perkinsus</taxon>
    </lineage>
</organism>
<keyword evidence="3" id="KW-0413">Isomerase</keyword>
<evidence type="ECO:0000256" key="6">
    <source>
        <dbReference type="SAM" id="MobiDB-lite"/>
    </source>
</evidence>
<protein>
    <recommendedName>
        <fullName evidence="7">Pseudouridine synthase I TruA alpha/beta domain-containing protein</fullName>
    </recommendedName>
</protein>
<dbReference type="InterPro" id="IPR041708">
    <property type="entry name" value="PUS1/PUS2-like"/>
</dbReference>
<dbReference type="NCBIfam" id="TIGR00071">
    <property type="entry name" value="hisT_truA"/>
    <property type="match status" value="1"/>
</dbReference>
<dbReference type="GO" id="GO:0031119">
    <property type="term" value="P:tRNA pseudouridine synthesis"/>
    <property type="evidence" value="ECO:0007669"/>
    <property type="project" value="InterPro"/>
</dbReference>
<evidence type="ECO:0000256" key="4">
    <source>
        <dbReference type="PIRSR" id="PIRSR641708-1"/>
    </source>
</evidence>
<dbReference type="PANTHER" id="PTHR11142">
    <property type="entry name" value="PSEUDOURIDYLATE SYNTHASE"/>
    <property type="match status" value="1"/>
</dbReference>
<feature type="region of interest" description="Disordered" evidence="6">
    <location>
        <begin position="1"/>
        <end position="74"/>
    </location>
</feature>
<dbReference type="SUPFAM" id="SSF55120">
    <property type="entry name" value="Pseudouridine synthase"/>
    <property type="match status" value="1"/>
</dbReference>
<dbReference type="GO" id="GO:1990481">
    <property type="term" value="P:mRNA pseudouridine synthesis"/>
    <property type="evidence" value="ECO:0007669"/>
    <property type="project" value="TreeGrafter"/>
</dbReference>
<dbReference type="InterPro" id="IPR020095">
    <property type="entry name" value="PsdUridine_synth_TruA_C"/>
</dbReference>
<dbReference type="InterPro" id="IPR001406">
    <property type="entry name" value="PsdUridine_synth_TruA"/>
</dbReference>
<dbReference type="Proteomes" id="UP000572268">
    <property type="component" value="Unassembled WGS sequence"/>
</dbReference>
<evidence type="ECO:0000313" key="11">
    <source>
        <dbReference type="Proteomes" id="UP000572268"/>
    </source>
</evidence>
<evidence type="ECO:0000256" key="5">
    <source>
        <dbReference type="PIRSR" id="PIRSR641708-2"/>
    </source>
</evidence>
<dbReference type="CDD" id="cd02568">
    <property type="entry name" value="PseudoU_synth_PUS1_PUS2"/>
    <property type="match status" value="1"/>
</dbReference>
<evidence type="ECO:0000256" key="2">
    <source>
        <dbReference type="ARBA" id="ARBA00022694"/>
    </source>
</evidence>
<dbReference type="AlphaFoldDB" id="A0A7J6MXI9"/>
<dbReference type="FunFam" id="3.30.70.660:FF:000002">
    <property type="entry name" value="tRNA pseudouridine synthase"/>
    <property type="match status" value="1"/>
</dbReference>
<name>A0A7J6MXI9_PEROL</name>
<dbReference type="Gene3D" id="3.30.70.660">
    <property type="entry name" value="Pseudouridine synthase I, catalytic domain, C-terminal subdomain"/>
    <property type="match status" value="1"/>
</dbReference>
<dbReference type="GO" id="GO:0003723">
    <property type="term" value="F:RNA binding"/>
    <property type="evidence" value="ECO:0007669"/>
    <property type="project" value="InterPro"/>
</dbReference>
<evidence type="ECO:0000313" key="10">
    <source>
        <dbReference type="Proteomes" id="UP000570595"/>
    </source>
</evidence>
<dbReference type="Gene3D" id="3.30.70.580">
    <property type="entry name" value="Pseudouridine synthase I, catalytic domain, N-terminal subdomain"/>
    <property type="match status" value="1"/>
</dbReference>
<dbReference type="InterPro" id="IPR020094">
    <property type="entry name" value="TruA/RsuA/RluB/E/F_N"/>
</dbReference>
<dbReference type="InterPro" id="IPR020103">
    <property type="entry name" value="PsdUridine_synth_cat_dom_sf"/>
</dbReference>
<dbReference type="InterPro" id="IPR020097">
    <property type="entry name" value="PsdUridine_synth_TruA_a/b_dom"/>
</dbReference>
<feature type="active site" description="Nucleophile" evidence="4">
    <location>
        <position position="139"/>
    </location>
</feature>
<feature type="compositionally biased region" description="Basic residues" evidence="6">
    <location>
        <begin position="30"/>
        <end position="43"/>
    </location>
</feature>
<sequence length="427" mass="47933">MVGTGDEASHGMNGDSVDAQPKSKMTMAQRNRKRWRDKKRAKAQQKEERERKRARPSDEGFPEESPAQRGPPLKTHLVALGYSGEGLKGMQMQTNEKGEETHATVEGIFHKALLATELSTTEILAYRKKLKFSRAARTDKGVHAALNILALALPVTLDKTLAQEGDGGRNVWTFDEKANVKALNDYLTPLNMQVFGIQRVSNKFDARKQCERRRYEYLLPEFALDGKADAAKLDEVMSQYVGKNKNFFNFTAKIPAEDPSAKRHILSITCRPTEIEGNAFVRIQLVGQSFLLHQIRKMIGLAVEVCRGSAPVGAIEECLAAKERKHIHLAPAEGLFLDRVYFDGYNTGKTNGVETVPIEPKIWEEDIEDFKRRVLYPIVSRTVIPKTREWIDENLAVNPFTLVNSPGYVFASKEPKASTTEEESCPT</sequence>
<evidence type="ECO:0000259" key="7">
    <source>
        <dbReference type="Pfam" id="PF01416"/>
    </source>
</evidence>
<accession>A0A7J6MXI9</accession>
<reference evidence="10 11" key="1">
    <citation type="submission" date="2020-04" db="EMBL/GenBank/DDBJ databases">
        <title>Perkinsus olseni comparative genomics.</title>
        <authorList>
            <person name="Bogema D.R."/>
        </authorList>
    </citation>
    <scope>NUCLEOTIDE SEQUENCE [LARGE SCALE GENOMIC DNA]</scope>
    <source>
        <strain evidence="8">ATCC PRA-179</strain>
        <strain evidence="9">ATCC PRA-31</strain>
    </source>
</reference>
<evidence type="ECO:0000256" key="1">
    <source>
        <dbReference type="ARBA" id="ARBA00009375"/>
    </source>
</evidence>
<evidence type="ECO:0000313" key="9">
    <source>
        <dbReference type="EMBL" id="KAF4676263.1"/>
    </source>
</evidence>
<dbReference type="PANTHER" id="PTHR11142:SF4">
    <property type="entry name" value="PSEUDOURIDYLATE SYNTHASE 1 HOMOLOG"/>
    <property type="match status" value="1"/>
</dbReference>
<dbReference type="Proteomes" id="UP000570595">
    <property type="component" value="Unassembled WGS sequence"/>
</dbReference>
<keyword evidence="2" id="KW-0819">tRNA processing</keyword>
<dbReference type="OrthoDB" id="10256309at2759"/>
<dbReference type="GO" id="GO:0005634">
    <property type="term" value="C:nucleus"/>
    <property type="evidence" value="ECO:0007669"/>
    <property type="project" value="TreeGrafter"/>
</dbReference>
<dbReference type="EMBL" id="JABAHT010000006">
    <property type="protein sequence ID" value="KAF4670799.1"/>
    <property type="molecule type" value="Genomic_DNA"/>
</dbReference>
<evidence type="ECO:0000313" key="8">
    <source>
        <dbReference type="EMBL" id="KAF4670799.1"/>
    </source>
</evidence>
<dbReference type="EMBL" id="JABANN010000004">
    <property type="protein sequence ID" value="KAF4676263.1"/>
    <property type="molecule type" value="Genomic_DNA"/>
</dbReference>
<dbReference type="Pfam" id="PF01416">
    <property type="entry name" value="PseudoU_synth_1"/>
    <property type="match status" value="1"/>
</dbReference>
<comment type="caution">
    <text evidence="9">The sequence shown here is derived from an EMBL/GenBank/DDBJ whole genome shotgun (WGS) entry which is preliminary data.</text>
</comment>